<feature type="compositionally biased region" description="Basic and acidic residues" evidence="1">
    <location>
        <begin position="14"/>
        <end position="24"/>
    </location>
</feature>
<sequence>MTSTPSNVAKLHRKPEEERHHDIHPSVSPHTSDFDIHRLAHSSRHPSYTSHATARKDSGTEKRSCTHPTLLEKIQGIKDELQGKITRNPELVQHGKDLLHGSVYNESGHGPHDPVPGNKDVLDEQHQDRSNSTSKA</sequence>
<feature type="compositionally biased region" description="Basic and acidic residues" evidence="1">
    <location>
        <begin position="120"/>
        <end position="129"/>
    </location>
</feature>
<dbReference type="AlphaFoldDB" id="A0A8H8CMY5"/>
<dbReference type="EMBL" id="JAFIQS010000004">
    <property type="protein sequence ID" value="KAG5170509.1"/>
    <property type="molecule type" value="Genomic_DNA"/>
</dbReference>
<accession>A0A8H8CMY5</accession>
<organism evidence="2">
    <name type="scientific">Psilocybe cubensis</name>
    <name type="common">Psychedelic mushroom</name>
    <name type="synonym">Stropharia cubensis</name>
    <dbReference type="NCBI Taxonomy" id="181762"/>
    <lineage>
        <taxon>Eukaryota</taxon>
        <taxon>Fungi</taxon>
        <taxon>Dikarya</taxon>
        <taxon>Basidiomycota</taxon>
        <taxon>Agaricomycotina</taxon>
        <taxon>Agaricomycetes</taxon>
        <taxon>Agaricomycetidae</taxon>
        <taxon>Agaricales</taxon>
        <taxon>Agaricineae</taxon>
        <taxon>Strophariaceae</taxon>
        <taxon>Psilocybe</taxon>
    </lineage>
</organism>
<dbReference type="OrthoDB" id="2500073at2759"/>
<evidence type="ECO:0000256" key="1">
    <source>
        <dbReference type="SAM" id="MobiDB-lite"/>
    </source>
</evidence>
<proteinExistence type="predicted"/>
<reference evidence="2" key="1">
    <citation type="submission" date="2021-02" db="EMBL/GenBank/DDBJ databases">
        <title>Psilocybe cubensis genome.</title>
        <authorList>
            <person name="Mckernan K.J."/>
            <person name="Crawford S."/>
            <person name="Trippe A."/>
            <person name="Kane L.T."/>
            <person name="Mclaughlin S."/>
        </authorList>
    </citation>
    <scope>NUCLEOTIDE SEQUENCE [LARGE SCALE GENOMIC DNA]</scope>
    <source>
        <strain evidence="2">MGC-MH-2018</strain>
    </source>
</reference>
<feature type="compositionally biased region" description="Basic and acidic residues" evidence="1">
    <location>
        <begin position="54"/>
        <end position="64"/>
    </location>
</feature>
<evidence type="ECO:0000313" key="2">
    <source>
        <dbReference type="EMBL" id="KAG5170509.1"/>
    </source>
</evidence>
<feature type="region of interest" description="Disordered" evidence="1">
    <location>
        <begin position="1"/>
        <end position="68"/>
    </location>
</feature>
<comment type="caution">
    <text evidence="2">The sequence shown here is derived from an EMBL/GenBank/DDBJ whole genome shotgun (WGS) entry which is preliminary data.</text>
</comment>
<protein>
    <submittedName>
        <fullName evidence="2">Uncharacterized protein</fullName>
    </submittedName>
</protein>
<gene>
    <name evidence="2" type="ORF">JR316_004898</name>
</gene>
<name>A0A8H8CMY5_PSICU</name>
<feature type="region of interest" description="Disordered" evidence="1">
    <location>
        <begin position="92"/>
        <end position="136"/>
    </location>
</feature>